<reference evidence="2" key="1">
    <citation type="submission" date="2017-08" db="EMBL/GenBank/DDBJ databases">
        <title>A subgroup of T7-like phages that infect Caulobacter.</title>
        <authorList>
            <person name="Nguyen D."/>
            <person name="Ely B."/>
        </authorList>
    </citation>
    <scope>NUCLEOTIDE SEQUENCE [LARGE SCALE GENOMIC DNA]</scope>
</reference>
<sequence>MTEVAEKTVKTTAQKLEAAKAYVLKLEAQLKAEVAANDVRIGDTVKFFFGRAEKRRELTGTVSARKDADEETPTTLLKVDVGSGFDATSYRLRISDIAENVSAGQRDAEGQDGSPLSEA</sequence>
<organism evidence="1 2">
    <name type="scientific">Caulobacter phage Lullwater</name>
    <dbReference type="NCBI Taxonomy" id="2024607"/>
    <lineage>
        <taxon>Viruses</taxon>
        <taxon>Duplodnaviria</taxon>
        <taxon>Heunggongvirae</taxon>
        <taxon>Uroviricota</taxon>
        <taxon>Caudoviricetes</taxon>
        <taxon>Autographivirales</taxon>
        <taxon>Autonotataviridae</taxon>
        <taxon>Lullwatervirus</taxon>
        <taxon>Lullwatervirus lullwater</taxon>
    </lineage>
</organism>
<protein>
    <submittedName>
        <fullName evidence="1">Uncharacterized protein</fullName>
    </submittedName>
</protein>
<accession>A0A291LB81</accession>
<evidence type="ECO:0000313" key="2">
    <source>
        <dbReference type="Proteomes" id="UP000229812"/>
    </source>
</evidence>
<dbReference type="EMBL" id="MF621978">
    <property type="protein sequence ID" value="ATI16316.1"/>
    <property type="molecule type" value="Genomic_DNA"/>
</dbReference>
<dbReference type="Proteomes" id="UP000229812">
    <property type="component" value="Segment"/>
</dbReference>
<keyword evidence="2" id="KW-1185">Reference proteome</keyword>
<evidence type="ECO:0000313" key="1">
    <source>
        <dbReference type="EMBL" id="ATI16316.1"/>
    </source>
</evidence>
<name>A0A291LB81_9CAUD</name>
<proteinExistence type="predicted"/>
<gene>
    <name evidence="1" type="ORF">Lull_009</name>
</gene>